<protein>
    <submittedName>
        <fullName evidence="2">Uncharacterized protein</fullName>
    </submittedName>
</protein>
<sequence length="89" mass="8918">MPVTPLTTAALPQLPTTLLPLTWQRLTSSDASNTLGPPCRPECPPRAQDSAVSPSKPRGAGRGTAGPIRGVKAPGFARTGRGGSASGSG</sequence>
<accession>M3D918</accession>
<proteinExistence type="predicted"/>
<evidence type="ECO:0000313" key="2">
    <source>
        <dbReference type="EMBL" id="EMF52752.1"/>
    </source>
</evidence>
<organism evidence="2 3">
    <name type="scientific">Streptomyces bottropensis ATCC 25435</name>
    <dbReference type="NCBI Taxonomy" id="1054862"/>
    <lineage>
        <taxon>Bacteria</taxon>
        <taxon>Bacillati</taxon>
        <taxon>Actinomycetota</taxon>
        <taxon>Actinomycetes</taxon>
        <taxon>Kitasatosporales</taxon>
        <taxon>Streptomycetaceae</taxon>
        <taxon>Streptomyces</taxon>
    </lineage>
</organism>
<evidence type="ECO:0000313" key="3">
    <source>
        <dbReference type="Proteomes" id="UP000030760"/>
    </source>
</evidence>
<gene>
    <name evidence="2" type="ORF">SBD_5829</name>
</gene>
<dbReference type="EMBL" id="KB405094">
    <property type="protein sequence ID" value="EMF52752.1"/>
    <property type="molecule type" value="Genomic_DNA"/>
</dbReference>
<feature type="compositionally biased region" description="Gly residues" evidence="1">
    <location>
        <begin position="80"/>
        <end position="89"/>
    </location>
</feature>
<evidence type="ECO:0000256" key="1">
    <source>
        <dbReference type="SAM" id="MobiDB-lite"/>
    </source>
</evidence>
<reference evidence="3" key="1">
    <citation type="journal article" date="2013" name="Genome Announc.">
        <title>Draft Genome Sequence of Streptomyces bottropensis ATCC 25435, a Bottromycin-Producing Actinomycete.</title>
        <authorList>
            <person name="Zhang H."/>
            <person name="Zhou W."/>
            <person name="Zhuang Y."/>
            <person name="Liang X."/>
            <person name="Liu T."/>
        </authorList>
    </citation>
    <scope>NUCLEOTIDE SEQUENCE [LARGE SCALE GENOMIC DNA]</scope>
    <source>
        <strain evidence="3">ATCC 25435</strain>
    </source>
</reference>
<name>M3D918_9ACTN</name>
<dbReference type="AlphaFoldDB" id="M3D918"/>
<feature type="region of interest" description="Disordered" evidence="1">
    <location>
        <begin position="28"/>
        <end position="89"/>
    </location>
</feature>
<dbReference type="Proteomes" id="UP000030760">
    <property type="component" value="Unassembled WGS sequence"/>
</dbReference>